<dbReference type="EMBL" id="BLLK01000051">
    <property type="protein sequence ID" value="GFH56295.1"/>
    <property type="molecule type" value="Genomic_DNA"/>
</dbReference>
<keyword evidence="9" id="KW-1071">Ligand-gated ion channel</keyword>
<dbReference type="Pfam" id="PF00060">
    <property type="entry name" value="Lig_chan"/>
    <property type="match status" value="1"/>
</dbReference>
<keyword evidence="8" id="KW-0325">Glycoprotein</keyword>
<dbReference type="Proteomes" id="UP001054902">
    <property type="component" value="Unassembled WGS sequence"/>
</dbReference>
<feature type="transmembrane region" description="Helical" evidence="11">
    <location>
        <begin position="262"/>
        <end position="288"/>
    </location>
</feature>
<feature type="signal peptide" evidence="12">
    <location>
        <begin position="1"/>
        <end position="21"/>
    </location>
</feature>
<evidence type="ECO:0000256" key="4">
    <source>
        <dbReference type="ARBA" id="ARBA00022989"/>
    </source>
</evidence>
<dbReference type="GO" id="GO:0015276">
    <property type="term" value="F:ligand-gated monoatomic ion channel activity"/>
    <property type="evidence" value="ECO:0007669"/>
    <property type="project" value="InterPro"/>
</dbReference>
<feature type="transmembrane region" description="Helical" evidence="11">
    <location>
        <begin position="468"/>
        <end position="492"/>
    </location>
</feature>
<comment type="caution">
    <text evidence="14">The sequence shown here is derived from an EMBL/GenBank/DDBJ whole genome shotgun (WGS) entry which is preliminary data.</text>
</comment>
<dbReference type="SUPFAM" id="SSF53850">
    <property type="entry name" value="Periplasmic binding protein-like II"/>
    <property type="match status" value="1"/>
</dbReference>
<reference evidence="14 15" key="1">
    <citation type="journal article" date="2021" name="Sci. Rep.">
        <title>The genome of the diatom Chaetoceros tenuissimus carries an ancient integrated fragment of an extant virus.</title>
        <authorList>
            <person name="Hongo Y."/>
            <person name="Kimura K."/>
            <person name="Takaki Y."/>
            <person name="Yoshida Y."/>
            <person name="Baba S."/>
            <person name="Kobayashi G."/>
            <person name="Nagasaki K."/>
            <person name="Hano T."/>
            <person name="Tomaru Y."/>
        </authorList>
    </citation>
    <scope>NUCLEOTIDE SEQUENCE [LARGE SCALE GENOMIC DNA]</scope>
    <source>
        <strain evidence="14 15">NIES-3715</strain>
    </source>
</reference>
<evidence type="ECO:0000256" key="5">
    <source>
        <dbReference type="ARBA" id="ARBA00023065"/>
    </source>
</evidence>
<sequence length="598" mass="66712">MLTSRLLLITLHLLAARRSFSQETLIPNSSLLVEEYDSSVSHRQNFCQENSDVQSGAVELRDALVGRALNVGIVLESAFVNYVNGTEGINGSKPGVMIIIWDELAKRAGFSWRDSFAFVNTPSGDKDWTDLLLWSIDAFDVSLDWWYPTTERDNEGAIFPEGWYDGDMIIIAKADDEVSDSFSFMSWALPFTTNVWMLMLFTLVVSGVVAYWLEGKAGRKQLAADAPFRGSMISAATSYVYKSFIVVTGHTEIQPRSHSGQLVAFSLAFFFMLLFSAYTANLASFLVVQQNARATEVNTVKDIVGLGKIMCVYKGGGVESEILKLYPNAKFAEIDSADDDDVLIALQDDKCDYAVVGLTAWESARRKESVNKDCNLQRIGRTFQELDASFSLRSDAGVLCTSLVRDVLNIHLKEMKDELSNEKDFIENAWETYFISKGDITDASCSADESASDSNLNENSDTLNLTNLGGIFVFHFLFLGLAIIIGMTGHLYGKERRNNKGDDHFRATVDPRKKLSKSYIDNLHSNTRSDIDSLNQRVTNVSELSRYVDDRIDALAASVEDNMKELSEMMSLILHQQNQQNNIRPVGTVENNNCEISC</sequence>
<evidence type="ECO:0000313" key="15">
    <source>
        <dbReference type="Proteomes" id="UP001054902"/>
    </source>
</evidence>
<evidence type="ECO:0000256" key="1">
    <source>
        <dbReference type="ARBA" id="ARBA00004141"/>
    </source>
</evidence>
<protein>
    <recommendedName>
        <fullName evidence="13">Ionotropic glutamate receptor C-terminal domain-containing protein</fullName>
    </recommendedName>
</protein>
<organism evidence="14 15">
    <name type="scientific">Chaetoceros tenuissimus</name>
    <dbReference type="NCBI Taxonomy" id="426638"/>
    <lineage>
        <taxon>Eukaryota</taxon>
        <taxon>Sar</taxon>
        <taxon>Stramenopiles</taxon>
        <taxon>Ochrophyta</taxon>
        <taxon>Bacillariophyta</taxon>
        <taxon>Coscinodiscophyceae</taxon>
        <taxon>Chaetocerotophycidae</taxon>
        <taxon>Chaetocerotales</taxon>
        <taxon>Chaetocerotaceae</taxon>
        <taxon>Chaetoceros</taxon>
    </lineage>
</organism>
<keyword evidence="3 11" id="KW-0812">Transmembrane</keyword>
<dbReference type="SUPFAM" id="SSF81324">
    <property type="entry name" value="Voltage-gated potassium channels"/>
    <property type="match status" value="1"/>
</dbReference>
<dbReference type="Gene3D" id="1.10.287.70">
    <property type="match status" value="1"/>
</dbReference>
<proteinExistence type="predicted"/>
<keyword evidence="6 11" id="KW-0472">Membrane</keyword>
<keyword evidence="7" id="KW-0675">Receptor</keyword>
<evidence type="ECO:0000313" key="14">
    <source>
        <dbReference type="EMBL" id="GFH56295.1"/>
    </source>
</evidence>
<feature type="chain" id="PRO_5042092157" description="Ionotropic glutamate receptor C-terminal domain-containing protein" evidence="12">
    <location>
        <begin position="22"/>
        <end position="598"/>
    </location>
</feature>
<evidence type="ECO:0000256" key="9">
    <source>
        <dbReference type="ARBA" id="ARBA00023286"/>
    </source>
</evidence>
<name>A0AAD3D405_9STRA</name>
<evidence type="ECO:0000256" key="3">
    <source>
        <dbReference type="ARBA" id="ARBA00022692"/>
    </source>
</evidence>
<keyword evidence="15" id="KW-1185">Reference proteome</keyword>
<dbReference type="PANTHER" id="PTHR18966">
    <property type="entry name" value="IONOTROPIC GLUTAMATE RECEPTOR"/>
    <property type="match status" value="1"/>
</dbReference>
<evidence type="ECO:0000256" key="2">
    <source>
        <dbReference type="ARBA" id="ARBA00022448"/>
    </source>
</evidence>
<feature type="transmembrane region" description="Helical" evidence="11">
    <location>
        <begin position="195"/>
        <end position="213"/>
    </location>
</feature>
<dbReference type="InterPro" id="IPR001320">
    <property type="entry name" value="Iontro_rcpt_C"/>
</dbReference>
<evidence type="ECO:0000256" key="12">
    <source>
        <dbReference type="SAM" id="SignalP"/>
    </source>
</evidence>
<keyword evidence="12" id="KW-0732">Signal</keyword>
<evidence type="ECO:0000256" key="6">
    <source>
        <dbReference type="ARBA" id="ARBA00023136"/>
    </source>
</evidence>
<gene>
    <name evidence="14" type="ORF">CTEN210_12771</name>
</gene>
<keyword evidence="2" id="KW-0813">Transport</keyword>
<keyword evidence="5" id="KW-0406">Ion transport</keyword>
<accession>A0AAD3D405</accession>
<keyword evidence="4 11" id="KW-1133">Transmembrane helix</keyword>
<dbReference type="AlphaFoldDB" id="A0AAD3D405"/>
<dbReference type="InterPro" id="IPR015683">
    <property type="entry name" value="Ionotropic_Glu_rcpt"/>
</dbReference>
<dbReference type="GO" id="GO:0016020">
    <property type="term" value="C:membrane"/>
    <property type="evidence" value="ECO:0007669"/>
    <property type="project" value="UniProtKB-SubCell"/>
</dbReference>
<feature type="domain" description="Ionotropic glutamate receptor C-terminal" evidence="13">
    <location>
        <begin position="193"/>
        <end position="474"/>
    </location>
</feature>
<evidence type="ECO:0000256" key="10">
    <source>
        <dbReference type="ARBA" id="ARBA00023303"/>
    </source>
</evidence>
<evidence type="ECO:0000256" key="7">
    <source>
        <dbReference type="ARBA" id="ARBA00023170"/>
    </source>
</evidence>
<evidence type="ECO:0000259" key="13">
    <source>
        <dbReference type="Pfam" id="PF00060"/>
    </source>
</evidence>
<comment type="subcellular location">
    <subcellularLocation>
        <location evidence="1">Membrane</location>
        <topology evidence="1">Multi-pass membrane protein</topology>
    </subcellularLocation>
</comment>
<evidence type="ECO:0000256" key="11">
    <source>
        <dbReference type="SAM" id="Phobius"/>
    </source>
</evidence>
<keyword evidence="10" id="KW-0407">Ion channel</keyword>
<evidence type="ECO:0000256" key="8">
    <source>
        <dbReference type="ARBA" id="ARBA00023180"/>
    </source>
</evidence>